<comment type="similarity">
    <text evidence="4 14">In the N-terminal section; belongs to the cytidine and deoxycytidylate deaminase family.</text>
</comment>
<comment type="catalytic activity">
    <reaction evidence="12 14">
        <text>5-amino-6-(5-phospho-D-ribitylamino)uracil + NADP(+) = 5-amino-6-(5-phospho-D-ribosylamino)uracil + NADPH + H(+)</text>
        <dbReference type="Rhea" id="RHEA:17845"/>
        <dbReference type="ChEBI" id="CHEBI:15378"/>
        <dbReference type="ChEBI" id="CHEBI:57783"/>
        <dbReference type="ChEBI" id="CHEBI:58349"/>
        <dbReference type="ChEBI" id="CHEBI:58421"/>
        <dbReference type="ChEBI" id="CHEBI:58453"/>
        <dbReference type="EC" id="1.1.1.193"/>
    </reaction>
</comment>
<dbReference type="GO" id="GO:0008835">
    <property type="term" value="F:diaminohydroxyphosphoribosylaminopyrimidine deaminase activity"/>
    <property type="evidence" value="ECO:0007669"/>
    <property type="project" value="UniProtKB-EC"/>
</dbReference>
<dbReference type="EC" id="1.1.1.193" evidence="14"/>
<dbReference type="InterPro" id="IPR002125">
    <property type="entry name" value="CMP_dCMP_dom"/>
</dbReference>
<evidence type="ECO:0000256" key="14">
    <source>
        <dbReference type="PIRNR" id="PIRNR006769"/>
    </source>
</evidence>
<comment type="function">
    <text evidence="1 14">Converts 2,5-diamino-6-(ribosylamino)-4(3h)-pyrimidinone 5'-phosphate into 5-amino-6-(ribosylamino)-2,4(1h,3h)-pyrimidinedione 5'-phosphate.</text>
</comment>
<keyword evidence="11" id="KW-0511">Multifunctional enzyme</keyword>
<dbReference type="NCBIfam" id="TIGR00326">
    <property type="entry name" value="eubact_ribD"/>
    <property type="match status" value="1"/>
</dbReference>
<dbReference type="PROSITE" id="PS51747">
    <property type="entry name" value="CYT_DCMP_DEAMINASES_2"/>
    <property type="match status" value="1"/>
</dbReference>
<keyword evidence="17" id="KW-1185">Reference proteome</keyword>
<feature type="domain" description="CMP/dCMP-type deaminase" evidence="15">
    <location>
        <begin position="1"/>
        <end position="121"/>
    </location>
</feature>
<comment type="pathway">
    <text evidence="2 14">Cofactor biosynthesis; riboflavin biosynthesis; 5-amino-6-(D-ribitylamino)uracil from GTP: step 2/4.</text>
</comment>
<keyword evidence="7 14" id="KW-0479">Metal-binding</keyword>
<keyword evidence="6 14" id="KW-0686">Riboflavin biosynthesis</keyword>
<evidence type="ECO:0000256" key="7">
    <source>
        <dbReference type="ARBA" id="ARBA00022723"/>
    </source>
</evidence>
<dbReference type="InterPro" id="IPR004794">
    <property type="entry name" value="Eubact_RibD"/>
</dbReference>
<evidence type="ECO:0000256" key="9">
    <source>
        <dbReference type="ARBA" id="ARBA00022857"/>
    </source>
</evidence>
<evidence type="ECO:0000313" key="17">
    <source>
        <dbReference type="Proteomes" id="UP001243286"/>
    </source>
</evidence>
<dbReference type="SUPFAM" id="SSF53927">
    <property type="entry name" value="Cytidine deaminase-like"/>
    <property type="match status" value="1"/>
</dbReference>
<evidence type="ECO:0000256" key="3">
    <source>
        <dbReference type="ARBA" id="ARBA00004910"/>
    </source>
</evidence>
<sequence>MNNRMHQAMQLAEMLDGQTSPNPSVGCVITKHGRIIGFGAHRFAGGPHAEVEALRMAGEAARGADLYVTLEPCNHHGKTPPCTEAIIAAGIKRVFVATEDRHAIVAGQGIVRLRESGLTVEVGLLEDEAVRFYTPFWQSLKRKRPNVTVKVAQSLNGIVTTGEQRWITSVAARAAGRELRATHDAILVGSETVLIDDPALTSRSETGAEPIRVVVDRRGRLTETAQVFRDGLNPTYWLTEQPRVSDQSNVTVLVGTYATPNQILDTLYDQGIHSLLIEGGPTIQSAFLEADLVDRLEIYQAPSVLQGTTGLTSTIEIEDRFDLTDVAQIGQDVHLGYTRKGDGSCSQD</sequence>
<dbReference type="PROSITE" id="PS00903">
    <property type="entry name" value="CYT_DCMP_DEAMINASES_1"/>
    <property type="match status" value="1"/>
</dbReference>
<organism evidence="16 17">
    <name type="scientific">Exiguobacterium antarcticum</name>
    <dbReference type="NCBI Taxonomy" id="132920"/>
    <lineage>
        <taxon>Bacteria</taxon>
        <taxon>Bacillati</taxon>
        <taxon>Bacillota</taxon>
        <taxon>Bacilli</taxon>
        <taxon>Bacillales</taxon>
        <taxon>Bacillales Family XII. Incertae Sedis</taxon>
        <taxon>Exiguobacterium</taxon>
    </lineage>
</organism>
<gene>
    <name evidence="16" type="primary">ribD</name>
    <name evidence="16" type="ORF">QK289_05315</name>
</gene>
<comment type="catalytic activity">
    <reaction evidence="13 14">
        <text>2,5-diamino-6-hydroxy-4-(5-phosphoribosylamino)-pyrimidine + H2O + H(+) = 5-amino-6-(5-phospho-D-ribosylamino)uracil + NH4(+)</text>
        <dbReference type="Rhea" id="RHEA:21868"/>
        <dbReference type="ChEBI" id="CHEBI:15377"/>
        <dbReference type="ChEBI" id="CHEBI:15378"/>
        <dbReference type="ChEBI" id="CHEBI:28938"/>
        <dbReference type="ChEBI" id="CHEBI:58453"/>
        <dbReference type="ChEBI" id="CHEBI:58614"/>
        <dbReference type="EC" id="3.5.4.26"/>
    </reaction>
</comment>
<dbReference type="Gene3D" id="3.40.430.10">
    <property type="entry name" value="Dihydrofolate Reductase, subunit A"/>
    <property type="match status" value="1"/>
</dbReference>
<dbReference type="CDD" id="cd01284">
    <property type="entry name" value="Riboflavin_deaminase-reductase"/>
    <property type="match status" value="1"/>
</dbReference>
<dbReference type="PANTHER" id="PTHR38011">
    <property type="entry name" value="DIHYDROFOLATE REDUCTASE FAMILY PROTEIN (AFU_ORTHOLOGUE AFUA_8G06820)"/>
    <property type="match status" value="1"/>
</dbReference>
<keyword evidence="14 16" id="KW-0378">Hydrolase</keyword>
<dbReference type="SUPFAM" id="SSF53597">
    <property type="entry name" value="Dihydrofolate reductase-like"/>
    <property type="match status" value="1"/>
</dbReference>
<keyword evidence="9 14" id="KW-0521">NADP</keyword>
<dbReference type="EMBL" id="JASBQV010000005">
    <property type="protein sequence ID" value="MDI3234417.1"/>
    <property type="molecule type" value="Genomic_DNA"/>
</dbReference>
<dbReference type="EC" id="3.5.4.26" evidence="14"/>
<comment type="pathway">
    <text evidence="3 14">Cofactor biosynthesis; riboflavin biosynthesis; 5-amino-6-(D-ribitylamino)uracil from GTP: step 3/4.</text>
</comment>
<evidence type="ECO:0000256" key="11">
    <source>
        <dbReference type="ARBA" id="ARBA00023268"/>
    </source>
</evidence>
<evidence type="ECO:0000313" key="16">
    <source>
        <dbReference type="EMBL" id="MDI3234417.1"/>
    </source>
</evidence>
<evidence type="ECO:0000256" key="10">
    <source>
        <dbReference type="ARBA" id="ARBA00023002"/>
    </source>
</evidence>
<dbReference type="InterPro" id="IPR016193">
    <property type="entry name" value="Cytidine_deaminase-like"/>
</dbReference>
<dbReference type="PIRSF" id="PIRSF006769">
    <property type="entry name" value="RibD"/>
    <property type="match status" value="1"/>
</dbReference>
<keyword evidence="10 14" id="KW-0560">Oxidoreductase</keyword>
<reference evidence="16 17" key="1">
    <citation type="submission" date="2023-04" db="EMBL/GenBank/DDBJ databases">
        <title>Antarctic isolates genomes.</title>
        <authorList>
            <person name="Dimov S.G."/>
        </authorList>
    </citation>
    <scope>NUCLEOTIDE SEQUENCE [LARGE SCALE GENOMIC DNA]</scope>
    <source>
        <strain evidence="16 17">AL19</strain>
    </source>
</reference>
<evidence type="ECO:0000256" key="4">
    <source>
        <dbReference type="ARBA" id="ARBA00005259"/>
    </source>
</evidence>
<dbReference type="GO" id="GO:0008703">
    <property type="term" value="F:5-amino-6-(5-phosphoribosylamino)uracil reductase activity"/>
    <property type="evidence" value="ECO:0007669"/>
    <property type="project" value="UniProtKB-EC"/>
</dbReference>
<name>A0ABT6R0U2_9BACL</name>
<comment type="cofactor">
    <cofactor evidence="14">
        <name>Zn(2+)</name>
        <dbReference type="ChEBI" id="CHEBI:29105"/>
    </cofactor>
    <text evidence="14">Binds 1 zinc ion.</text>
</comment>
<evidence type="ECO:0000256" key="6">
    <source>
        <dbReference type="ARBA" id="ARBA00022619"/>
    </source>
</evidence>
<dbReference type="Proteomes" id="UP001243286">
    <property type="component" value="Unassembled WGS sequence"/>
</dbReference>
<keyword evidence="8 14" id="KW-0862">Zinc</keyword>
<dbReference type="Gene3D" id="3.40.140.10">
    <property type="entry name" value="Cytidine Deaminase, domain 2"/>
    <property type="match status" value="1"/>
</dbReference>
<proteinExistence type="inferred from homology"/>
<comment type="caution">
    <text evidence="16">The sequence shown here is derived from an EMBL/GenBank/DDBJ whole genome shotgun (WGS) entry which is preliminary data.</text>
</comment>
<evidence type="ECO:0000256" key="8">
    <source>
        <dbReference type="ARBA" id="ARBA00022833"/>
    </source>
</evidence>
<evidence type="ECO:0000256" key="2">
    <source>
        <dbReference type="ARBA" id="ARBA00004882"/>
    </source>
</evidence>
<dbReference type="Pfam" id="PF00383">
    <property type="entry name" value="dCMP_cyt_deam_1"/>
    <property type="match status" value="1"/>
</dbReference>
<evidence type="ECO:0000256" key="13">
    <source>
        <dbReference type="ARBA" id="ARBA00049886"/>
    </source>
</evidence>
<dbReference type="InterPro" id="IPR016192">
    <property type="entry name" value="APOBEC/CMP_deaminase_Zn-bd"/>
</dbReference>
<dbReference type="Pfam" id="PF01872">
    <property type="entry name" value="RibD_C"/>
    <property type="match status" value="1"/>
</dbReference>
<dbReference type="PANTHER" id="PTHR38011:SF7">
    <property type="entry name" value="2,5-DIAMINO-6-RIBOSYLAMINO-4(3H)-PYRIMIDINONE 5'-PHOSPHATE REDUCTASE"/>
    <property type="match status" value="1"/>
</dbReference>
<comment type="similarity">
    <text evidence="5 14">In the C-terminal section; belongs to the HTP reductase family.</text>
</comment>
<protein>
    <recommendedName>
        <fullName evidence="14">Riboflavin biosynthesis protein RibD</fullName>
    </recommendedName>
    <domain>
        <recommendedName>
            <fullName evidence="14">Diaminohydroxyphosphoribosylaminopyrimidine deaminase</fullName>
            <shortName evidence="14">DRAP deaminase</shortName>
            <ecNumber evidence="14">3.5.4.26</ecNumber>
        </recommendedName>
        <alternativeName>
            <fullName evidence="14">Riboflavin-specific deaminase</fullName>
        </alternativeName>
    </domain>
    <domain>
        <recommendedName>
            <fullName evidence="14">5-amino-6-(5-phosphoribosylamino)uracil reductase</fullName>
            <ecNumber evidence="14">1.1.1.193</ecNumber>
        </recommendedName>
        <alternativeName>
            <fullName evidence="14">HTP reductase</fullName>
        </alternativeName>
    </domain>
</protein>
<dbReference type="RefSeq" id="WP_282355177.1">
    <property type="nucleotide sequence ID" value="NZ_JASBQV010000005.1"/>
</dbReference>
<evidence type="ECO:0000256" key="1">
    <source>
        <dbReference type="ARBA" id="ARBA00002151"/>
    </source>
</evidence>
<evidence type="ECO:0000259" key="15">
    <source>
        <dbReference type="PROSITE" id="PS51747"/>
    </source>
</evidence>
<accession>A0ABT6R0U2</accession>
<evidence type="ECO:0000256" key="12">
    <source>
        <dbReference type="ARBA" id="ARBA00049861"/>
    </source>
</evidence>
<dbReference type="InterPro" id="IPR050765">
    <property type="entry name" value="Riboflavin_Biosynth_HTPR"/>
</dbReference>
<evidence type="ECO:0000256" key="5">
    <source>
        <dbReference type="ARBA" id="ARBA00007417"/>
    </source>
</evidence>
<dbReference type="InterPro" id="IPR024072">
    <property type="entry name" value="DHFR-like_dom_sf"/>
</dbReference>
<dbReference type="InterPro" id="IPR002734">
    <property type="entry name" value="RibDG_C"/>
</dbReference>